<protein>
    <submittedName>
        <fullName evidence="1">Uncharacterized protein</fullName>
    </submittedName>
</protein>
<proteinExistence type="predicted"/>
<sequence length="395" mass="43210">MRPVIEPLTTSVGHRLPYAMLSRTEGWFWRDGNGGNRQRHNADNRIEPGGVSRRPSWRRLTVSLGLALVTAVLSGCHATPPDRTADVARLARLLGAMPGVQTVNHTVTNRPAQGLVRFAIDIEIADDITEDQLAAVVSRYLQDLTMVNYTGYHTELAAHHGWNVFAIDDGRLPIENARQILSQARDWVAMRREFPTATVRLRATVSHPNGRSTLQEWGHSDVGSIRLADAADYRDVAAVVTTMSGKFPGLASLTWTVSAGDDHPAEIKSVRRFPNTRELDVWSQLNADQTIPHIDKLTINGRVQSPVWLAEQTRSHDPADAVALAHRHLPLVATLAAPTLYTASDQIQGHITGNGLATGAIAITVGGCTARDLLVYQPPAAEQALMNTYETCKHP</sequence>
<dbReference type="Proteomes" id="UP000006043">
    <property type="component" value="Unassembled WGS sequence"/>
</dbReference>
<dbReference type="HOGENOM" id="CLU_806164_0_0_11"/>
<comment type="caution">
    <text evidence="1">The sequence shown here is derived from an EMBL/GenBank/DDBJ whole genome shotgun (WGS) entry which is preliminary data.</text>
</comment>
<dbReference type="AlphaFoldDB" id="K0UVG7"/>
<reference evidence="1 2" key="1">
    <citation type="journal article" date="2012" name="J. Bacteriol.">
        <title>Complete Genome Sequence of Mycobacterium fortuitum subsp. fortuitum Type Strain DSM46621.</title>
        <authorList>
            <person name="Ho Y.S."/>
            <person name="Adroub S.A."/>
            <person name="Aleisa F."/>
            <person name="Mahmood H."/>
            <person name="Othoum G."/>
            <person name="Rashid F."/>
            <person name="Zaher M."/>
            <person name="Ali S."/>
            <person name="Bitter W."/>
            <person name="Pain A."/>
            <person name="Abdallah A.M."/>
        </authorList>
    </citation>
    <scope>NUCLEOTIDE SEQUENCE [LARGE SCALE GENOMIC DNA]</scope>
    <source>
        <strain evidence="2">DSM46621</strain>
    </source>
</reference>
<evidence type="ECO:0000313" key="2">
    <source>
        <dbReference type="Proteomes" id="UP000006043"/>
    </source>
</evidence>
<dbReference type="PATRIC" id="fig|1214102.3.peg.5443"/>
<accession>K0UVG7</accession>
<organism evidence="1 2">
    <name type="scientific">Mycolicibacterium fortuitum subsp. fortuitum DSM 46621 = ATCC 6841 = JCM 6387</name>
    <dbReference type="NCBI Taxonomy" id="1214102"/>
    <lineage>
        <taxon>Bacteria</taxon>
        <taxon>Bacillati</taxon>
        <taxon>Actinomycetota</taxon>
        <taxon>Actinomycetes</taxon>
        <taxon>Mycobacteriales</taxon>
        <taxon>Mycobacteriaceae</taxon>
        <taxon>Mycolicibacterium</taxon>
    </lineage>
</organism>
<gene>
    <name evidence="1" type="ORF">MFORT_27720</name>
</gene>
<dbReference type="EMBL" id="ALQB01000181">
    <property type="protein sequence ID" value="EJZ06583.1"/>
    <property type="molecule type" value="Genomic_DNA"/>
</dbReference>
<name>K0UVG7_MYCFO</name>
<evidence type="ECO:0000313" key="1">
    <source>
        <dbReference type="EMBL" id="EJZ06583.1"/>
    </source>
</evidence>